<evidence type="ECO:0000313" key="1">
    <source>
        <dbReference type="EMBL" id="CAG8751086.1"/>
    </source>
</evidence>
<dbReference type="EMBL" id="CAJVPW010042875">
    <property type="protein sequence ID" value="CAG8751086.1"/>
    <property type="molecule type" value="Genomic_DNA"/>
</dbReference>
<name>A0ACA9QH28_9GLOM</name>
<gene>
    <name evidence="1" type="ORF">SPELUC_LOCUS14483</name>
</gene>
<keyword evidence="2" id="KW-1185">Reference proteome</keyword>
<protein>
    <submittedName>
        <fullName evidence="1">13739_t:CDS:1</fullName>
    </submittedName>
</protein>
<evidence type="ECO:0000313" key="2">
    <source>
        <dbReference type="Proteomes" id="UP000789366"/>
    </source>
</evidence>
<accession>A0ACA9QH28</accession>
<comment type="caution">
    <text evidence="1">The sequence shown here is derived from an EMBL/GenBank/DDBJ whole genome shotgun (WGS) entry which is preliminary data.</text>
</comment>
<proteinExistence type="predicted"/>
<dbReference type="Proteomes" id="UP000789366">
    <property type="component" value="Unassembled WGS sequence"/>
</dbReference>
<feature type="non-terminal residue" evidence="1">
    <location>
        <position position="1"/>
    </location>
</feature>
<reference evidence="1" key="1">
    <citation type="submission" date="2021-06" db="EMBL/GenBank/DDBJ databases">
        <authorList>
            <person name="Kallberg Y."/>
            <person name="Tangrot J."/>
            <person name="Rosling A."/>
        </authorList>
    </citation>
    <scope>NUCLEOTIDE SEQUENCE</scope>
    <source>
        <strain evidence="1">28 12/20/2015</strain>
    </source>
</reference>
<organism evidence="1 2">
    <name type="scientific">Cetraspora pellucida</name>
    <dbReference type="NCBI Taxonomy" id="1433469"/>
    <lineage>
        <taxon>Eukaryota</taxon>
        <taxon>Fungi</taxon>
        <taxon>Fungi incertae sedis</taxon>
        <taxon>Mucoromycota</taxon>
        <taxon>Glomeromycotina</taxon>
        <taxon>Glomeromycetes</taxon>
        <taxon>Diversisporales</taxon>
        <taxon>Gigasporaceae</taxon>
        <taxon>Cetraspora</taxon>
    </lineage>
</organism>
<sequence length="117" mass="14152">KSFDKIVFMMASSNTPGYKYLKFFKPEYHTEIAGLLKERPVLKDVITLVLQNPDREKEILTENKVKAIRFDDSQMFDFENERDIEDGWLITDEGTEWFNIKELMFFIERYFKIYRSM</sequence>